<accession>A0A8B6GDQ5</accession>
<gene>
    <name evidence="2" type="ORF">MGAL_10B044998</name>
</gene>
<organism evidence="2 3">
    <name type="scientific">Mytilus galloprovincialis</name>
    <name type="common">Mediterranean mussel</name>
    <dbReference type="NCBI Taxonomy" id="29158"/>
    <lineage>
        <taxon>Eukaryota</taxon>
        <taxon>Metazoa</taxon>
        <taxon>Spiralia</taxon>
        <taxon>Lophotrochozoa</taxon>
        <taxon>Mollusca</taxon>
        <taxon>Bivalvia</taxon>
        <taxon>Autobranchia</taxon>
        <taxon>Pteriomorphia</taxon>
        <taxon>Mytilida</taxon>
        <taxon>Mytiloidea</taxon>
        <taxon>Mytilidae</taxon>
        <taxon>Mytilinae</taxon>
        <taxon>Mytilus</taxon>
    </lineage>
</organism>
<dbReference type="Pfam" id="PF05225">
    <property type="entry name" value="HTH_psq"/>
    <property type="match status" value="1"/>
</dbReference>
<reference evidence="2" key="1">
    <citation type="submission" date="2018-11" db="EMBL/GenBank/DDBJ databases">
        <authorList>
            <person name="Alioto T."/>
            <person name="Alioto T."/>
        </authorList>
    </citation>
    <scope>NUCLEOTIDE SEQUENCE</scope>
</reference>
<dbReference type="InterPro" id="IPR007889">
    <property type="entry name" value="HTH_Psq"/>
</dbReference>
<dbReference type="GO" id="GO:0003677">
    <property type="term" value="F:DNA binding"/>
    <property type="evidence" value="ECO:0007669"/>
    <property type="project" value="InterPro"/>
</dbReference>
<dbReference type="Proteomes" id="UP000596742">
    <property type="component" value="Unassembled WGS sequence"/>
</dbReference>
<name>A0A8B6GDQ5_MYTGA</name>
<dbReference type="Gene3D" id="1.10.10.60">
    <property type="entry name" value="Homeodomain-like"/>
    <property type="match status" value="1"/>
</dbReference>
<protein>
    <recommendedName>
        <fullName evidence="1">HTH psq-type domain-containing protein</fullName>
    </recommendedName>
</protein>
<keyword evidence="3" id="KW-1185">Reference proteome</keyword>
<comment type="caution">
    <text evidence="2">The sequence shown here is derived from an EMBL/GenBank/DDBJ whole genome shotgun (WGS) entry which is preliminary data.</text>
</comment>
<dbReference type="OrthoDB" id="10051404at2759"/>
<proteinExistence type="predicted"/>
<evidence type="ECO:0000313" key="2">
    <source>
        <dbReference type="EMBL" id="VDI62466.1"/>
    </source>
</evidence>
<dbReference type="AlphaFoldDB" id="A0A8B6GDQ5"/>
<sequence length="115" mass="12867">MSVRKAAVHYNVPKSTVGDRVTGKRNIEVGRGRKPALPLELENSIGKSVKRASQLGVGISRRQLLARTGTLVKKLKIKTPFKNSIPGKDWWQNLKERHTDLVIRKPEKTGSLSQM</sequence>
<feature type="domain" description="HTH psq-type" evidence="1">
    <location>
        <begin position="1"/>
        <end position="18"/>
    </location>
</feature>
<dbReference type="EMBL" id="UYJE01008256">
    <property type="protein sequence ID" value="VDI62466.1"/>
    <property type="molecule type" value="Genomic_DNA"/>
</dbReference>
<evidence type="ECO:0000313" key="3">
    <source>
        <dbReference type="Proteomes" id="UP000596742"/>
    </source>
</evidence>
<evidence type="ECO:0000259" key="1">
    <source>
        <dbReference type="Pfam" id="PF05225"/>
    </source>
</evidence>